<proteinExistence type="predicted"/>
<name>A0A0A9CL41_ARUDO</name>
<evidence type="ECO:0000313" key="1">
    <source>
        <dbReference type="EMBL" id="JAD75143.1"/>
    </source>
</evidence>
<dbReference type="EMBL" id="GBRH01222752">
    <property type="protein sequence ID" value="JAD75143.1"/>
    <property type="molecule type" value="Transcribed_RNA"/>
</dbReference>
<accession>A0A0A9CL41</accession>
<organism evidence="1">
    <name type="scientific">Arundo donax</name>
    <name type="common">Giant reed</name>
    <name type="synonym">Donax arundinaceus</name>
    <dbReference type="NCBI Taxonomy" id="35708"/>
    <lineage>
        <taxon>Eukaryota</taxon>
        <taxon>Viridiplantae</taxon>
        <taxon>Streptophyta</taxon>
        <taxon>Embryophyta</taxon>
        <taxon>Tracheophyta</taxon>
        <taxon>Spermatophyta</taxon>
        <taxon>Magnoliopsida</taxon>
        <taxon>Liliopsida</taxon>
        <taxon>Poales</taxon>
        <taxon>Poaceae</taxon>
        <taxon>PACMAD clade</taxon>
        <taxon>Arundinoideae</taxon>
        <taxon>Arundineae</taxon>
        <taxon>Arundo</taxon>
    </lineage>
</organism>
<protein>
    <submittedName>
        <fullName evidence="1">Uncharacterized protein</fullName>
    </submittedName>
</protein>
<sequence>MASLPTKEEIKTSPDELILHPCPVRGQERRVKTTGERREAPRRRQDAWIWTDASSARRAVEGMAAAGLGWWVANQTQEMARTPIQALVPTNLSKSHRVLAPPTQ</sequence>
<reference evidence="1" key="2">
    <citation type="journal article" date="2015" name="Data Brief">
        <title>Shoot transcriptome of the giant reed, Arundo donax.</title>
        <authorList>
            <person name="Barrero R.A."/>
            <person name="Guerrero F.D."/>
            <person name="Moolhuijzen P."/>
            <person name="Goolsby J.A."/>
            <person name="Tidwell J."/>
            <person name="Bellgard S.E."/>
            <person name="Bellgard M.I."/>
        </authorList>
    </citation>
    <scope>NUCLEOTIDE SEQUENCE</scope>
    <source>
        <tissue evidence="1">Shoot tissue taken approximately 20 cm above the soil surface</tissue>
    </source>
</reference>
<dbReference type="AlphaFoldDB" id="A0A0A9CL41"/>
<reference evidence="1" key="1">
    <citation type="submission" date="2014-09" db="EMBL/GenBank/DDBJ databases">
        <authorList>
            <person name="Magalhaes I.L.F."/>
            <person name="Oliveira U."/>
            <person name="Santos F.R."/>
            <person name="Vidigal T.H.D.A."/>
            <person name="Brescovit A.D."/>
            <person name="Santos A.J."/>
        </authorList>
    </citation>
    <scope>NUCLEOTIDE SEQUENCE</scope>
    <source>
        <tissue evidence="1">Shoot tissue taken approximately 20 cm above the soil surface</tissue>
    </source>
</reference>